<gene>
    <name evidence="1" type="ORF">chiPu_0000458</name>
</gene>
<dbReference type="Proteomes" id="UP000287033">
    <property type="component" value="Unassembled WGS sequence"/>
</dbReference>
<keyword evidence="2" id="KW-1185">Reference proteome</keyword>
<proteinExistence type="predicted"/>
<evidence type="ECO:0000313" key="1">
    <source>
        <dbReference type="EMBL" id="GCC22073.1"/>
    </source>
</evidence>
<accession>A0A401RVC9</accession>
<reference evidence="1 2" key="1">
    <citation type="journal article" date="2018" name="Nat. Ecol. Evol.">
        <title>Shark genomes provide insights into elasmobranch evolution and the origin of vertebrates.</title>
        <authorList>
            <person name="Hara Y"/>
            <person name="Yamaguchi K"/>
            <person name="Onimaru K"/>
            <person name="Kadota M"/>
            <person name="Koyanagi M"/>
            <person name="Keeley SD"/>
            <person name="Tatsumi K"/>
            <person name="Tanaka K"/>
            <person name="Motone F"/>
            <person name="Kageyama Y"/>
            <person name="Nozu R"/>
            <person name="Adachi N"/>
            <person name="Nishimura O"/>
            <person name="Nakagawa R"/>
            <person name="Tanegashima C"/>
            <person name="Kiyatake I"/>
            <person name="Matsumoto R"/>
            <person name="Murakumo K"/>
            <person name="Nishida K"/>
            <person name="Terakita A"/>
            <person name="Kuratani S"/>
            <person name="Sato K"/>
            <person name="Hyodo S Kuraku.S."/>
        </authorList>
    </citation>
    <scope>NUCLEOTIDE SEQUENCE [LARGE SCALE GENOMIC DNA]</scope>
</reference>
<comment type="caution">
    <text evidence="1">The sequence shown here is derived from an EMBL/GenBank/DDBJ whole genome shotgun (WGS) entry which is preliminary data.</text>
</comment>
<name>A0A401RVC9_CHIPU</name>
<protein>
    <submittedName>
        <fullName evidence="1">Uncharacterized protein</fullName>
    </submittedName>
</protein>
<sequence>MAEAGRPESARDDSAGDEFNEIIKTRTVIVADMTKELSHHQDATYDPGQTDIAIEFTNGTAFIQVLSVVQYLWVNSELSVRLCCWDSDSISISKKSNDGQLDSPKRRDSILGPDLFVHVQ</sequence>
<organism evidence="1 2">
    <name type="scientific">Chiloscyllium punctatum</name>
    <name type="common">Brownbanded bambooshark</name>
    <name type="synonym">Hemiscyllium punctatum</name>
    <dbReference type="NCBI Taxonomy" id="137246"/>
    <lineage>
        <taxon>Eukaryota</taxon>
        <taxon>Metazoa</taxon>
        <taxon>Chordata</taxon>
        <taxon>Craniata</taxon>
        <taxon>Vertebrata</taxon>
        <taxon>Chondrichthyes</taxon>
        <taxon>Elasmobranchii</taxon>
        <taxon>Galeomorphii</taxon>
        <taxon>Galeoidea</taxon>
        <taxon>Orectolobiformes</taxon>
        <taxon>Hemiscylliidae</taxon>
        <taxon>Chiloscyllium</taxon>
    </lineage>
</organism>
<dbReference type="EMBL" id="BEZZ01000006">
    <property type="protein sequence ID" value="GCC22073.1"/>
    <property type="molecule type" value="Genomic_DNA"/>
</dbReference>
<dbReference type="AlphaFoldDB" id="A0A401RVC9"/>
<evidence type="ECO:0000313" key="2">
    <source>
        <dbReference type="Proteomes" id="UP000287033"/>
    </source>
</evidence>